<accession>A0AAD5MMR9</accession>
<reference evidence="2" key="1">
    <citation type="submission" date="2021-06" db="EMBL/GenBank/DDBJ databases">
        <title>Parelaphostrongylus tenuis whole genome reference sequence.</title>
        <authorList>
            <person name="Garwood T.J."/>
            <person name="Larsen P.A."/>
            <person name="Fountain-Jones N.M."/>
            <person name="Garbe J.R."/>
            <person name="Macchietto M.G."/>
            <person name="Kania S.A."/>
            <person name="Gerhold R.W."/>
            <person name="Richards J.E."/>
            <person name="Wolf T.M."/>
        </authorList>
    </citation>
    <scope>NUCLEOTIDE SEQUENCE</scope>
    <source>
        <strain evidence="2">MNPRO001-30</strain>
        <tissue evidence="2">Meninges</tissue>
    </source>
</reference>
<gene>
    <name evidence="2" type="ORF">KIN20_020656</name>
</gene>
<name>A0AAD5MMR9_PARTN</name>
<dbReference type="Gene3D" id="1.25.40.430">
    <property type="match status" value="1"/>
</dbReference>
<comment type="caution">
    <text evidence="2">The sequence shown here is derived from an EMBL/GenBank/DDBJ whole genome shotgun (WGS) entry which is preliminary data.</text>
</comment>
<feature type="region of interest" description="Disordered" evidence="1">
    <location>
        <begin position="308"/>
        <end position="346"/>
    </location>
</feature>
<protein>
    <submittedName>
        <fullName evidence="2">Uncharacterized protein</fullName>
    </submittedName>
</protein>
<evidence type="ECO:0000313" key="2">
    <source>
        <dbReference type="EMBL" id="KAJ1361410.1"/>
    </source>
</evidence>
<dbReference type="EMBL" id="JAHQIW010004200">
    <property type="protein sequence ID" value="KAJ1361410.1"/>
    <property type="molecule type" value="Genomic_DNA"/>
</dbReference>
<proteinExistence type="predicted"/>
<keyword evidence="3" id="KW-1185">Reference proteome</keyword>
<sequence length="346" mass="38928">MERRPISLSKFLTSIEEALHSCDRESCMEFVCGTIILFEKSFGPENKAAMQKMLKEAVDNFGHDSMDRNIECMIPILCLLRKYCKLSFVYEVFERLYEKESYRRCATFFVEWSRSHAEFEEKLEILELGFCSKAEPVCVLKNEEEALKLEKTSFVQERIGPGQPTYARDIAAKNSLKELSAKRALFSGKSTNFVESDSSSNKSSTDYDFVFPTSNNCLSRKPSTISSHRHSSPLYNLDMPRASDAITSSYPDPNAENINPAGAHTEVTVKRKHAGILVASLDFTLEDYDLGDDTCVITKSAEVLKREDNENNIKNNLSEEVGPSGSSISPRPTMKRLTPSPTLSDT</sequence>
<dbReference type="Proteomes" id="UP001196413">
    <property type="component" value="Unassembled WGS sequence"/>
</dbReference>
<organism evidence="2 3">
    <name type="scientific">Parelaphostrongylus tenuis</name>
    <name type="common">Meningeal worm</name>
    <dbReference type="NCBI Taxonomy" id="148309"/>
    <lineage>
        <taxon>Eukaryota</taxon>
        <taxon>Metazoa</taxon>
        <taxon>Ecdysozoa</taxon>
        <taxon>Nematoda</taxon>
        <taxon>Chromadorea</taxon>
        <taxon>Rhabditida</taxon>
        <taxon>Rhabditina</taxon>
        <taxon>Rhabditomorpha</taxon>
        <taxon>Strongyloidea</taxon>
        <taxon>Metastrongylidae</taxon>
        <taxon>Parelaphostrongylus</taxon>
    </lineage>
</organism>
<evidence type="ECO:0000256" key="1">
    <source>
        <dbReference type="SAM" id="MobiDB-lite"/>
    </source>
</evidence>
<feature type="compositionally biased region" description="Polar residues" evidence="1">
    <location>
        <begin position="312"/>
        <end position="330"/>
    </location>
</feature>
<dbReference type="AlphaFoldDB" id="A0AAD5MMR9"/>
<evidence type="ECO:0000313" key="3">
    <source>
        <dbReference type="Proteomes" id="UP001196413"/>
    </source>
</evidence>